<evidence type="ECO:0000256" key="8">
    <source>
        <dbReference type="ARBA" id="ARBA00023136"/>
    </source>
</evidence>
<dbReference type="SMART" id="SM00382">
    <property type="entry name" value="AAA"/>
    <property type="match status" value="1"/>
</dbReference>
<evidence type="ECO:0000256" key="6">
    <source>
        <dbReference type="ARBA" id="ARBA00022840"/>
    </source>
</evidence>
<feature type="transmembrane region" description="Helical" evidence="10">
    <location>
        <begin position="148"/>
        <end position="168"/>
    </location>
</feature>
<feature type="domain" description="ABC transmembrane type-1" evidence="12">
    <location>
        <begin position="33"/>
        <end position="315"/>
    </location>
</feature>
<dbReference type="PANTHER" id="PTHR43394">
    <property type="entry name" value="ATP-DEPENDENT PERMEASE MDL1, MITOCHONDRIAL"/>
    <property type="match status" value="1"/>
</dbReference>
<keyword evidence="6" id="KW-0067">ATP-binding</keyword>
<dbReference type="PROSITE" id="PS50893">
    <property type="entry name" value="ABC_TRANSPORTER_2"/>
    <property type="match status" value="1"/>
</dbReference>
<evidence type="ECO:0000256" key="9">
    <source>
        <dbReference type="SAM" id="Coils"/>
    </source>
</evidence>
<dbReference type="STRING" id="574087.Acear_0670"/>
<dbReference type="CDD" id="cd18545">
    <property type="entry name" value="ABC_6TM_YknV_like"/>
    <property type="match status" value="1"/>
</dbReference>
<accession>D9QVF1</accession>
<feature type="domain" description="ABC transporter" evidence="11">
    <location>
        <begin position="350"/>
        <end position="583"/>
    </location>
</feature>
<dbReference type="eggNOG" id="COG1132">
    <property type="taxonomic scope" value="Bacteria"/>
</dbReference>
<dbReference type="PROSITE" id="PS00211">
    <property type="entry name" value="ABC_TRANSPORTER_1"/>
    <property type="match status" value="1"/>
</dbReference>
<keyword evidence="5" id="KW-0547">Nucleotide-binding</keyword>
<keyword evidence="14" id="KW-1185">Reference proteome</keyword>
<evidence type="ECO:0000256" key="2">
    <source>
        <dbReference type="ARBA" id="ARBA00022448"/>
    </source>
</evidence>
<dbReference type="FunFam" id="1.20.1560.10:FF:000011">
    <property type="entry name" value="Multidrug ABC transporter ATP-binding protein"/>
    <property type="match status" value="1"/>
</dbReference>
<dbReference type="FunFam" id="3.40.50.300:FF:000287">
    <property type="entry name" value="Multidrug ABC transporter ATP-binding protein"/>
    <property type="match status" value="1"/>
</dbReference>
<dbReference type="InterPro" id="IPR027417">
    <property type="entry name" value="P-loop_NTPase"/>
</dbReference>
<dbReference type="GO" id="GO:0016887">
    <property type="term" value="F:ATP hydrolysis activity"/>
    <property type="evidence" value="ECO:0007669"/>
    <property type="project" value="InterPro"/>
</dbReference>
<proteinExistence type="predicted"/>
<dbReference type="InterPro" id="IPR003593">
    <property type="entry name" value="AAA+_ATPase"/>
</dbReference>
<dbReference type="InterPro" id="IPR017871">
    <property type="entry name" value="ABC_transporter-like_CS"/>
</dbReference>
<keyword evidence="2" id="KW-0813">Transport</keyword>
<dbReference type="AlphaFoldDB" id="D9QVF1"/>
<evidence type="ECO:0000313" key="14">
    <source>
        <dbReference type="Proteomes" id="UP000001661"/>
    </source>
</evidence>
<gene>
    <name evidence="13" type="ordered locus">Acear_0670</name>
</gene>
<keyword evidence="7 10" id="KW-1133">Transmembrane helix</keyword>
<dbReference type="SUPFAM" id="SSF52540">
    <property type="entry name" value="P-loop containing nucleoside triphosphate hydrolases"/>
    <property type="match status" value="1"/>
</dbReference>
<dbReference type="Proteomes" id="UP000001661">
    <property type="component" value="Chromosome"/>
</dbReference>
<dbReference type="GO" id="GO:0005524">
    <property type="term" value="F:ATP binding"/>
    <property type="evidence" value="ECO:0007669"/>
    <property type="project" value="UniProtKB-KW"/>
</dbReference>
<dbReference type="Pfam" id="PF00005">
    <property type="entry name" value="ABC_tran"/>
    <property type="match status" value="1"/>
</dbReference>
<dbReference type="SUPFAM" id="SSF90123">
    <property type="entry name" value="ABC transporter transmembrane region"/>
    <property type="match status" value="1"/>
</dbReference>
<dbReference type="Pfam" id="PF00664">
    <property type="entry name" value="ABC_membrane"/>
    <property type="match status" value="1"/>
</dbReference>
<evidence type="ECO:0000256" key="4">
    <source>
        <dbReference type="ARBA" id="ARBA00022692"/>
    </source>
</evidence>
<sequence length="587" mass="65907">MSDEEDDFQLSELNWKLFRFLFSYLKPYSKRLLLASIAMLMVTVTTLAGPYLSKLAVDDYIMVGDLAGLNRIFILMIISYGVLWFSSYWQRYLASWVGQQIVGKIRKDFYSKLQRLSIDFFYQQRKGDIISRLTHDVNALSDLLTTGFINLLNDFFTLSGIVVIMLLLNLKLALVSFITIPVILFVVSYLGKKMRRAYRDVRQKLAQLNADVEESISNIRIVQALNREAVNTGEFKKLSWKNLKANLKAVSILAVLFPTISLSKVLGEVLVLWYGGWGVVKGSITLGVVVAFLGYVRRFFAPLANLSQVYNTYQSAGAALERIYEYILLEPEIKEPAEPLVPEGGFSGEIDFVDVDFAYDQEPVIKGFNLHLDSGDNFALVGKTGAGKTTVINLLTRLYDVDSGEILLDGIDLRKISFESLREVIGVVSQNVFLFNTSIKENIKYGNPKVTEKEVIKAAQKVHAHDFITGLPEGYETEVGEKGVKLSGGQKQLISFARTLLADPQILILDEATSSVDAYTEMLIQQALDELLAGRTAIMIAHRFSTLKKAEKIGVLEEGRLTSVGSHQEVLEENSTYQELYQKQLIK</sequence>
<feature type="transmembrane region" description="Helical" evidence="10">
    <location>
        <begin position="72"/>
        <end position="89"/>
    </location>
</feature>
<evidence type="ECO:0000313" key="13">
    <source>
        <dbReference type="EMBL" id="ADL12210.1"/>
    </source>
</evidence>
<feature type="transmembrane region" description="Helical" evidence="10">
    <location>
        <begin position="272"/>
        <end position="296"/>
    </location>
</feature>
<feature type="transmembrane region" description="Helical" evidence="10">
    <location>
        <begin position="32"/>
        <end position="52"/>
    </location>
</feature>
<dbReference type="GO" id="GO:0005886">
    <property type="term" value="C:plasma membrane"/>
    <property type="evidence" value="ECO:0007669"/>
    <property type="project" value="UniProtKB-SubCell"/>
</dbReference>
<dbReference type="Gene3D" id="1.20.1560.10">
    <property type="entry name" value="ABC transporter type 1, transmembrane domain"/>
    <property type="match status" value="1"/>
</dbReference>
<dbReference type="GO" id="GO:0015421">
    <property type="term" value="F:ABC-type oligopeptide transporter activity"/>
    <property type="evidence" value="ECO:0007669"/>
    <property type="project" value="TreeGrafter"/>
</dbReference>
<dbReference type="KEGG" id="aar:Acear_0670"/>
<keyword evidence="4 10" id="KW-0812">Transmembrane</keyword>
<protein>
    <submittedName>
        <fullName evidence="13">ABC transporter related protein</fullName>
    </submittedName>
</protein>
<evidence type="ECO:0000256" key="7">
    <source>
        <dbReference type="ARBA" id="ARBA00022989"/>
    </source>
</evidence>
<keyword evidence="9" id="KW-0175">Coiled coil</keyword>
<comment type="subcellular location">
    <subcellularLocation>
        <location evidence="1">Cell membrane</location>
        <topology evidence="1">Multi-pass membrane protein</topology>
    </subcellularLocation>
</comment>
<name>D9QVF1_ACEAZ</name>
<dbReference type="EMBL" id="CP002105">
    <property type="protein sequence ID" value="ADL12210.1"/>
    <property type="molecule type" value="Genomic_DNA"/>
</dbReference>
<dbReference type="InterPro" id="IPR003439">
    <property type="entry name" value="ABC_transporter-like_ATP-bd"/>
</dbReference>
<evidence type="ECO:0000256" key="5">
    <source>
        <dbReference type="ARBA" id="ARBA00022741"/>
    </source>
</evidence>
<dbReference type="PANTHER" id="PTHR43394:SF1">
    <property type="entry name" value="ATP-BINDING CASSETTE SUB-FAMILY B MEMBER 10, MITOCHONDRIAL"/>
    <property type="match status" value="1"/>
</dbReference>
<evidence type="ECO:0000256" key="1">
    <source>
        <dbReference type="ARBA" id="ARBA00004651"/>
    </source>
</evidence>
<feature type="transmembrane region" description="Helical" evidence="10">
    <location>
        <begin position="174"/>
        <end position="191"/>
    </location>
</feature>
<dbReference type="InterPro" id="IPR036640">
    <property type="entry name" value="ABC1_TM_sf"/>
</dbReference>
<keyword evidence="8 10" id="KW-0472">Membrane</keyword>
<dbReference type="PROSITE" id="PS50929">
    <property type="entry name" value="ABC_TM1F"/>
    <property type="match status" value="1"/>
</dbReference>
<dbReference type="HOGENOM" id="CLU_000604_84_4_9"/>
<evidence type="ECO:0000259" key="12">
    <source>
        <dbReference type="PROSITE" id="PS50929"/>
    </source>
</evidence>
<keyword evidence="3" id="KW-1003">Cell membrane</keyword>
<dbReference type="Gene3D" id="3.40.50.300">
    <property type="entry name" value="P-loop containing nucleotide triphosphate hydrolases"/>
    <property type="match status" value="1"/>
</dbReference>
<organism evidence="13 14">
    <name type="scientific">Acetohalobium arabaticum (strain ATCC 49924 / DSM 5501 / Z-7288)</name>
    <dbReference type="NCBI Taxonomy" id="574087"/>
    <lineage>
        <taxon>Bacteria</taxon>
        <taxon>Bacillati</taxon>
        <taxon>Bacillota</taxon>
        <taxon>Clostridia</taxon>
        <taxon>Halanaerobiales</taxon>
        <taxon>Halobacteroidaceae</taxon>
        <taxon>Acetohalobium</taxon>
    </lineage>
</organism>
<dbReference type="InterPro" id="IPR011527">
    <property type="entry name" value="ABC1_TM_dom"/>
</dbReference>
<feature type="coiled-coil region" evidence="9">
    <location>
        <begin position="191"/>
        <end position="218"/>
    </location>
</feature>
<dbReference type="RefSeq" id="WP_013277656.1">
    <property type="nucleotide sequence ID" value="NC_014378.1"/>
</dbReference>
<evidence type="ECO:0000256" key="10">
    <source>
        <dbReference type="SAM" id="Phobius"/>
    </source>
</evidence>
<evidence type="ECO:0000259" key="11">
    <source>
        <dbReference type="PROSITE" id="PS50893"/>
    </source>
</evidence>
<evidence type="ECO:0000256" key="3">
    <source>
        <dbReference type="ARBA" id="ARBA00022475"/>
    </source>
</evidence>
<reference evidence="13 14" key="1">
    <citation type="journal article" date="2010" name="Stand. Genomic Sci.">
        <title>Complete genome sequence of Acetohalobium arabaticum type strain (Z-7288).</title>
        <authorList>
            <person name="Sikorski J."/>
            <person name="Lapidus A."/>
            <person name="Chertkov O."/>
            <person name="Lucas S."/>
            <person name="Copeland A."/>
            <person name="Glavina Del Rio T."/>
            <person name="Nolan M."/>
            <person name="Tice H."/>
            <person name="Cheng J.F."/>
            <person name="Han C."/>
            <person name="Brambilla E."/>
            <person name="Pitluck S."/>
            <person name="Liolios K."/>
            <person name="Ivanova N."/>
            <person name="Mavromatis K."/>
            <person name="Mikhailova N."/>
            <person name="Pati A."/>
            <person name="Bruce D."/>
            <person name="Detter C."/>
            <person name="Tapia R."/>
            <person name="Goodwin L."/>
            <person name="Chen A."/>
            <person name="Palaniappan K."/>
            <person name="Land M."/>
            <person name="Hauser L."/>
            <person name="Chang Y.J."/>
            <person name="Jeffries C.D."/>
            <person name="Rohde M."/>
            <person name="Goker M."/>
            <person name="Spring S."/>
            <person name="Woyke T."/>
            <person name="Bristow J."/>
            <person name="Eisen J.A."/>
            <person name="Markowitz V."/>
            <person name="Hugenholtz P."/>
            <person name="Kyrpides N.C."/>
            <person name="Klenk H.P."/>
        </authorList>
    </citation>
    <scope>NUCLEOTIDE SEQUENCE [LARGE SCALE GENOMIC DNA]</scope>
    <source>
        <strain evidence="14">ATCC 49924 / DSM 5501 / Z-7288</strain>
    </source>
</reference>
<dbReference type="InterPro" id="IPR039421">
    <property type="entry name" value="Type_1_exporter"/>
</dbReference>